<dbReference type="PANTHER" id="PTHR42791:SF1">
    <property type="entry name" value="N-ACETYLTRANSFERASE DOMAIN-CONTAINING PROTEIN"/>
    <property type="match status" value="1"/>
</dbReference>
<accession>A0AAN7B372</accession>
<dbReference type="SUPFAM" id="SSF55729">
    <property type="entry name" value="Acyl-CoA N-acyltransferases (Nat)"/>
    <property type="match status" value="1"/>
</dbReference>
<dbReference type="EMBL" id="MU858211">
    <property type="protein sequence ID" value="KAK4209243.1"/>
    <property type="molecule type" value="Genomic_DNA"/>
</dbReference>
<reference evidence="1" key="2">
    <citation type="submission" date="2023-05" db="EMBL/GenBank/DDBJ databases">
        <authorList>
            <consortium name="Lawrence Berkeley National Laboratory"/>
            <person name="Steindorff A."/>
            <person name="Hensen N."/>
            <person name="Bonometti L."/>
            <person name="Westerberg I."/>
            <person name="Brannstrom I.O."/>
            <person name="Guillou S."/>
            <person name="Cros-Aarteil S."/>
            <person name="Calhoun S."/>
            <person name="Haridas S."/>
            <person name="Kuo A."/>
            <person name="Mondo S."/>
            <person name="Pangilinan J."/>
            <person name="Riley R."/>
            <person name="Labutti K."/>
            <person name="Andreopoulos B."/>
            <person name="Lipzen A."/>
            <person name="Chen C."/>
            <person name="Yanf M."/>
            <person name="Daum C."/>
            <person name="Ng V."/>
            <person name="Clum A."/>
            <person name="Ohm R."/>
            <person name="Martin F."/>
            <person name="Silar P."/>
            <person name="Natvig D."/>
            <person name="Lalanne C."/>
            <person name="Gautier V."/>
            <person name="Ament-Velasquez S.L."/>
            <person name="Kruys A."/>
            <person name="Hutchinson M.I."/>
            <person name="Powell A.J."/>
            <person name="Barry K."/>
            <person name="Miller A.N."/>
            <person name="Grigoriev I.V."/>
            <person name="Debuchy R."/>
            <person name="Gladieux P."/>
            <person name="Thoren M.H."/>
            <person name="Johannesson H."/>
        </authorList>
    </citation>
    <scope>NUCLEOTIDE SEQUENCE</scope>
    <source>
        <strain evidence="1">PSN293</strain>
    </source>
</reference>
<dbReference type="InterPro" id="IPR052523">
    <property type="entry name" value="Trichothecene_AcTrans"/>
</dbReference>
<proteinExistence type="predicted"/>
<dbReference type="InterPro" id="IPR016181">
    <property type="entry name" value="Acyl_CoA_acyltransferase"/>
</dbReference>
<gene>
    <name evidence="1" type="ORF">QBC37DRAFT_430641</name>
</gene>
<dbReference type="AlphaFoldDB" id="A0AAN7B372"/>
<comment type="caution">
    <text evidence="1">The sequence shown here is derived from an EMBL/GenBank/DDBJ whole genome shotgun (WGS) entry which is preliminary data.</text>
</comment>
<protein>
    <submittedName>
        <fullName evidence="1">Increased recombination centers protein 11</fullName>
    </submittedName>
</protein>
<sequence>MEETTPRESRKITCGGKEYIERCVEILTRLFVDDPVMMWLMCDTGAPGSQEMHRARYGFFSAIFRAAAMNKGRFIEINDFASCALVMPPGEKADNPWTMIQAGIIPALWTVGFGGMKRVLFEYADTCHHMLPKVFNTEEQQNHWYIIIIGTELDRRRKGLASDILGYIKDLARKDGRPVWIESTTETSRDLYVKNGFTELDDVVVLGQGKVGSDGIPKKNGEGVTIRCLYWRP</sequence>
<dbReference type="Proteomes" id="UP001301769">
    <property type="component" value="Unassembled WGS sequence"/>
</dbReference>
<dbReference type="PANTHER" id="PTHR42791">
    <property type="entry name" value="GNAT FAMILY ACETYLTRANSFERASE"/>
    <property type="match status" value="1"/>
</dbReference>
<keyword evidence="2" id="KW-1185">Reference proteome</keyword>
<dbReference type="Gene3D" id="3.40.630.30">
    <property type="match status" value="1"/>
</dbReference>
<organism evidence="1 2">
    <name type="scientific">Rhypophila decipiens</name>
    <dbReference type="NCBI Taxonomy" id="261697"/>
    <lineage>
        <taxon>Eukaryota</taxon>
        <taxon>Fungi</taxon>
        <taxon>Dikarya</taxon>
        <taxon>Ascomycota</taxon>
        <taxon>Pezizomycotina</taxon>
        <taxon>Sordariomycetes</taxon>
        <taxon>Sordariomycetidae</taxon>
        <taxon>Sordariales</taxon>
        <taxon>Naviculisporaceae</taxon>
        <taxon>Rhypophila</taxon>
    </lineage>
</organism>
<reference evidence="1" key="1">
    <citation type="journal article" date="2023" name="Mol. Phylogenet. Evol.">
        <title>Genome-scale phylogeny and comparative genomics of the fungal order Sordariales.</title>
        <authorList>
            <person name="Hensen N."/>
            <person name="Bonometti L."/>
            <person name="Westerberg I."/>
            <person name="Brannstrom I.O."/>
            <person name="Guillou S."/>
            <person name="Cros-Aarteil S."/>
            <person name="Calhoun S."/>
            <person name="Haridas S."/>
            <person name="Kuo A."/>
            <person name="Mondo S."/>
            <person name="Pangilinan J."/>
            <person name="Riley R."/>
            <person name="LaButti K."/>
            <person name="Andreopoulos B."/>
            <person name="Lipzen A."/>
            <person name="Chen C."/>
            <person name="Yan M."/>
            <person name="Daum C."/>
            <person name="Ng V."/>
            <person name="Clum A."/>
            <person name="Steindorff A."/>
            <person name="Ohm R.A."/>
            <person name="Martin F."/>
            <person name="Silar P."/>
            <person name="Natvig D.O."/>
            <person name="Lalanne C."/>
            <person name="Gautier V."/>
            <person name="Ament-Velasquez S.L."/>
            <person name="Kruys A."/>
            <person name="Hutchinson M.I."/>
            <person name="Powell A.J."/>
            <person name="Barry K."/>
            <person name="Miller A.N."/>
            <person name="Grigoriev I.V."/>
            <person name="Debuchy R."/>
            <person name="Gladieux P."/>
            <person name="Hiltunen Thoren M."/>
            <person name="Johannesson H."/>
        </authorList>
    </citation>
    <scope>NUCLEOTIDE SEQUENCE</scope>
    <source>
        <strain evidence="1">PSN293</strain>
    </source>
</reference>
<name>A0AAN7B372_9PEZI</name>
<evidence type="ECO:0000313" key="2">
    <source>
        <dbReference type="Proteomes" id="UP001301769"/>
    </source>
</evidence>
<evidence type="ECO:0000313" key="1">
    <source>
        <dbReference type="EMBL" id="KAK4209243.1"/>
    </source>
</evidence>